<proteinExistence type="predicted"/>
<accession>A0A368PXP4</accession>
<reference evidence="3" key="1">
    <citation type="journal article" date="2012" name="Nat. Biotechnol.">
        <title>Reference genome sequence of the model plant Setaria.</title>
        <authorList>
            <person name="Bennetzen J.L."/>
            <person name="Schmutz J."/>
            <person name="Wang H."/>
            <person name="Percifield R."/>
            <person name="Hawkins J."/>
            <person name="Pontaroli A.C."/>
            <person name="Estep M."/>
            <person name="Feng L."/>
            <person name="Vaughn J.N."/>
            <person name="Grimwood J."/>
            <person name="Jenkins J."/>
            <person name="Barry K."/>
            <person name="Lindquist E."/>
            <person name="Hellsten U."/>
            <person name="Deshpande S."/>
            <person name="Wang X."/>
            <person name="Wu X."/>
            <person name="Mitros T."/>
            <person name="Triplett J."/>
            <person name="Yang X."/>
            <person name="Ye C.Y."/>
            <person name="Mauro-Herrera M."/>
            <person name="Wang L."/>
            <person name="Li P."/>
            <person name="Sharma M."/>
            <person name="Sharma R."/>
            <person name="Ronald P.C."/>
            <person name="Panaud O."/>
            <person name="Kellogg E.A."/>
            <person name="Brutnell T.P."/>
            <person name="Doust A.N."/>
            <person name="Tuskan G.A."/>
            <person name="Rokhsar D."/>
            <person name="Devos K.M."/>
        </authorList>
    </citation>
    <scope>NUCLEOTIDE SEQUENCE [LARGE SCALE GENOMIC DNA]</scope>
    <source>
        <strain evidence="3">Yugu1</strain>
    </source>
</reference>
<reference evidence="3" key="2">
    <citation type="submission" date="2015-07" db="EMBL/GenBank/DDBJ databases">
        <authorList>
            <person name="Noorani M."/>
        </authorList>
    </citation>
    <scope>NUCLEOTIDE SEQUENCE</scope>
    <source>
        <strain evidence="3">Yugu1</strain>
    </source>
</reference>
<feature type="region of interest" description="Disordered" evidence="1">
    <location>
        <begin position="97"/>
        <end position="151"/>
    </location>
</feature>
<evidence type="ECO:0000256" key="2">
    <source>
        <dbReference type="SAM" id="SignalP"/>
    </source>
</evidence>
<feature type="chain" id="PRO_5016859259" description="Pectinesterase inhibitor domain-containing protein" evidence="2">
    <location>
        <begin position="26"/>
        <end position="184"/>
    </location>
</feature>
<gene>
    <name evidence="3" type="ORF">SETIT_2G121400v2</name>
</gene>
<name>A0A368PXP4_SETIT</name>
<feature type="compositionally biased region" description="Low complexity" evidence="1">
    <location>
        <begin position="123"/>
        <end position="151"/>
    </location>
</feature>
<dbReference type="AlphaFoldDB" id="A0A368PXP4"/>
<organism evidence="3">
    <name type="scientific">Setaria italica</name>
    <name type="common">Foxtail millet</name>
    <name type="synonym">Panicum italicum</name>
    <dbReference type="NCBI Taxonomy" id="4555"/>
    <lineage>
        <taxon>Eukaryota</taxon>
        <taxon>Viridiplantae</taxon>
        <taxon>Streptophyta</taxon>
        <taxon>Embryophyta</taxon>
        <taxon>Tracheophyta</taxon>
        <taxon>Spermatophyta</taxon>
        <taxon>Magnoliopsida</taxon>
        <taxon>Liliopsida</taxon>
        <taxon>Poales</taxon>
        <taxon>Poaceae</taxon>
        <taxon>PACMAD clade</taxon>
        <taxon>Panicoideae</taxon>
        <taxon>Panicodae</taxon>
        <taxon>Paniceae</taxon>
        <taxon>Cenchrinae</taxon>
        <taxon>Setaria</taxon>
    </lineage>
</organism>
<dbReference type="EMBL" id="CM003529">
    <property type="protein sequence ID" value="RCV10566.1"/>
    <property type="molecule type" value="Genomic_DNA"/>
</dbReference>
<keyword evidence="2" id="KW-0732">Signal</keyword>
<feature type="signal peptide" evidence="2">
    <location>
        <begin position="1"/>
        <end position="25"/>
    </location>
</feature>
<protein>
    <recommendedName>
        <fullName evidence="4">Pectinesterase inhibitor domain-containing protein</fullName>
    </recommendedName>
</protein>
<evidence type="ECO:0000313" key="3">
    <source>
        <dbReference type="EMBL" id="RCV10566.1"/>
    </source>
</evidence>
<feature type="compositionally biased region" description="Low complexity" evidence="1">
    <location>
        <begin position="97"/>
        <end position="106"/>
    </location>
</feature>
<evidence type="ECO:0000256" key="1">
    <source>
        <dbReference type="SAM" id="MobiDB-lite"/>
    </source>
</evidence>
<evidence type="ECO:0008006" key="4">
    <source>
        <dbReference type="Google" id="ProtNLM"/>
    </source>
</evidence>
<sequence>MDRPCCPLALLPLVLYLTSLRAGSAASITTSTPDGSERWAATRYIRRSDCFRAARAAIASRMASASRWAATRYVRRSDCFSVARAAIASCAASASVSASPTSTFSSPPVPPSACPHRRPPPRARAAPRTARGANASRGATRDAAAQTRDAATGNGVAATSLATAMAGCSQAVTSERKKRTWIAA</sequence>